<evidence type="ECO:0000313" key="1">
    <source>
        <dbReference type="EMBL" id="VIP02847.1"/>
    </source>
</evidence>
<dbReference type="InterPro" id="IPR017850">
    <property type="entry name" value="Alkaline_phosphatase_core_sf"/>
</dbReference>
<dbReference type="EMBL" id="LR593887">
    <property type="protein sequence ID" value="VTS02629.1"/>
    <property type="molecule type" value="Genomic_DNA"/>
</dbReference>
<organism evidence="1">
    <name type="scientific">Tuwongella immobilis</name>
    <dbReference type="NCBI Taxonomy" id="692036"/>
    <lineage>
        <taxon>Bacteria</taxon>
        <taxon>Pseudomonadati</taxon>
        <taxon>Planctomycetota</taxon>
        <taxon>Planctomycetia</taxon>
        <taxon>Gemmatales</taxon>
        <taxon>Gemmataceae</taxon>
        <taxon>Tuwongella</taxon>
    </lineage>
</organism>
<reference evidence="1" key="1">
    <citation type="submission" date="2019-04" db="EMBL/GenBank/DDBJ databases">
        <authorList>
            <consortium name="Science for Life Laboratories"/>
        </authorList>
    </citation>
    <scope>NUCLEOTIDE SEQUENCE</scope>
    <source>
        <strain evidence="1">MBLW1</strain>
    </source>
</reference>
<gene>
    <name evidence="1" type="ORF">GMBLW1_11130</name>
</gene>
<dbReference type="InterPro" id="IPR010869">
    <property type="entry name" value="DUF1501"/>
</dbReference>
<dbReference type="PANTHER" id="PTHR43737">
    <property type="entry name" value="BLL7424 PROTEIN"/>
    <property type="match status" value="1"/>
</dbReference>
<dbReference type="InParanoid" id="A0A6C2YN95"/>
<proteinExistence type="predicted"/>
<dbReference type="PANTHER" id="PTHR43737:SF1">
    <property type="entry name" value="DUF1501 DOMAIN-CONTAINING PROTEIN"/>
    <property type="match status" value="1"/>
</dbReference>
<evidence type="ECO:0008006" key="3">
    <source>
        <dbReference type="Google" id="ProtNLM"/>
    </source>
</evidence>
<dbReference type="RefSeq" id="WP_162657979.1">
    <property type="nucleotide sequence ID" value="NZ_LR593887.1"/>
</dbReference>
<name>A0A6C2YN95_9BACT</name>
<dbReference type="InterPro" id="IPR006311">
    <property type="entry name" value="TAT_signal"/>
</dbReference>
<dbReference type="Proteomes" id="UP000464378">
    <property type="component" value="Chromosome"/>
</dbReference>
<dbReference type="KEGG" id="tim:GMBLW1_11130"/>
<evidence type="ECO:0000313" key="2">
    <source>
        <dbReference type="Proteomes" id="UP000464378"/>
    </source>
</evidence>
<accession>A0A6C2YN95</accession>
<protein>
    <recommendedName>
        <fullName evidence="3">DUF1501 domain-containing protein</fullName>
    </recommendedName>
</protein>
<dbReference type="Pfam" id="PF07394">
    <property type="entry name" value="DUF1501"/>
    <property type="match status" value="1"/>
</dbReference>
<dbReference type="PROSITE" id="PS51318">
    <property type="entry name" value="TAT"/>
    <property type="match status" value="1"/>
</dbReference>
<keyword evidence="2" id="KW-1185">Reference proteome</keyword>
<sequence>MLTVQSPPQGMSRRHWLTIGALGWAGLSLESLFRCQNAVAESSGKRLDLTGKSVIFIHQQGGPSQYETTDPKPNAAMGIRTIGTILPTRLPGHWFGETYAELAKLADKLTIVKSYATQNAEHNIRPMVGPESLQANLGSLISRVVGPIDSRSLIPTNVVLFAQSVASDVAKGSARGNLAATGALGSQTAPFIPGGGGQLQKNLKLNLTLERFTDRSALLQQFDSLRRRVEPRYADYSREQQQAMDVLLGGSVANALDLSQEDPQILAQYDTSATAIPDGGKKVARGRRGYYAGHARSFGKALLQARRLVETGCRFVTVHTGYEGIWDMHADTENLNMADGMRAVGPAFDRGLACLIRDLETRGMLDDVLVIATGEMGRTPRINRNGGRDHWARLTPLILAGAGVSRGAVIGQSTADGGEPLSDAVNSTHLVSTILHTTLDVGQMRLMPELAALSKLAETPPIPGTAG</sequence>
<dbReference type="AlphaFoldDB" id="A0A6C2YN95"/>
<dbReference type="EMBL" id="LR586016">
    <property type="protein sequence ID" value="VIP02847.1"/>
    <property type="molecule type" value="Genomic_DNA"/>
</dbReference>
<dbReference type="SUPFAM" id="SSF53649">
    <property type="entry name" value="Alkaline phosphatase-like"/>
    <property type="match status" value="1"/>
</dbReference>